<dbReference type="Proteomes" id="UP000619486">
    <property type="component" value="Unassembled WGS sequence"/>
</dbReference>
<reference evidence="2" key="2">
    <citation type="submission" date="2020-09" db="EMBL/GenBank/DDBJ databases">
        <authorList>
            <person name="Sun Q."/>
            <person name="Ohkuma M."/>
        </authorList>
    </citation>
    <scope>NUCLEOTIDE SEQUENCE</scope>
    <source>
        <strain evidence="2">JCM 3172</strain>
    </source>
</reference>
<comment type="caution">
    <text evidence="2">The sequence shown here is derived from an EMBL/GenBank/DDBJ whole genome shotgun (WGS) entry which is preliminary data.</text>
</comment>
<sequence length="361" mass="39357">MSRARPVILSGSGRPVPETAAAVPAGVGVVEVSSAMPSPSGGGNNRGERELILLVAPPGSRQGEEHVVAVVESASAKAHRLAELREFLMSRRARVTPAEAGLPDGGARRRTPGLRREEVAVLAGVGVSWYQWLEQGRDITVSPQVLDAVARVLRLSAVERRHLYVLAGLNPPAPEVDPAAQDMCQGLRRLIDTWMPFPAHILDAYWNTVMYNDSASIVLGMRPEISQNCLIAFFTDPLYRARTRSWERLAPHVVAQFRAACSECPDDEGFRAVVEEAKEASEEFAALWERRDIAPGGQLRKEMEHPLVGTLVVEATQLRVPARPDLTIVMHTPLPEADTAAKLEWLVSPQGRRGAMYPVAG</sequence>
<dbReference type="Pfam" id="PF13560">
    <property type="entry name" value="HTH_31"/>
    <property type="match status" value="1"/>
</dbReference>
<name>A0A918LTN4_9ACTN</name>
<accession>A0A918LTN4</accession>
<dbReference type="SMART" id="SM00530">
    <property type="entry name" value="HTH_XRE"/>
    <property type="match status" value="1"/>
</dbReference>
<dbReference type="Gene3D" id="1.10.260.40">
    <property type="entry name" value="lambda repressor-like DNA-binding domains"/>
    <property type="match status" value="1"/>
</dbReference>
<proteinExistence type="predicted"/>
<organism evidence="2 3">
    <name type="scientific">Streptomyces purpureus</name>
    <dbReference type="NCBI Taxonomy" id="1951"/>
    <lineage>
        <taxon>Bacteria</taxon>
        <taxon>Bacillati</taxon>
        <taxon>Actinomycetota</taxon>
        <taxon>Actinomycetes</taxon>
        <taxon>Kitasatosporales</taxon>
        <taxon>Streptomycetaceae</taxon>
        <taxon>Streptomyces</taxon>
    </lineage>
</organism>
<evidence type="ECO:0000313" key="2">
    <source>
        <dbReference type="EMBL" id="GGT47776.1"/>
    </source>
</evidence>
<reference evidence="2" key="1">
    <citation type="journal article" date="2014" name="Int. J. Syst. Evol. Microbiol.">
        <title>Complete genome sequence of Corynebacterium casei LMG S-19264T (=DSM 44701T), isolated from a smear-ripened cheese.</title>
        <authorList>
            <consortium name="US DOE Joint Genome Institute (JGI-PGF)"/>
            <person name="Walter F."/>
            <person name="Albersmeier A."/>
            <person name="Kalinowski J."/>
            <person name="Ruckert C."/>
        </authorList>
    </citation>
    <scope>NUCLEOTIDE SEQUENCE</scope>
    <source>
        <strain evidence="2">JCM 3172</strain>
    </source>
</reference>
<keyword evidence="3" id="KW-1185">Reference proteome</keyword>
<dbReference type="PANTHER" id="PTHR35010">
    <property type="entry name" value="BLL4672 PROTEIN-RELATED"/>
    <property type="match status" value="1"/>
</dbReference>
<dbReference type="SUPFAM" id="SSF47413">
    <property type="entry name" value="lambda repressor-like DNA-binding domains"/>
    <property type="match status" value="1"/>
</dbReference>
<protein>
    <submittedName>
        <fullName evidence="2">Transcriptional regulator</fullName>
    </submittedName>
</protein>
<dbReference type="InterPro" id="IPR010982">
    <property type="entry name" value="Lambda_DNA-bd_dom_sf"/>
</dbReference>
<dbReference type="AlphaFoldDB" id="A0A918LTN4"/>
<dbReference type="InterPro" id="IPR041413">
    <property type="entry name" value="MLTR_LBD"/>
</dbReference>
<dbReference type="PANTHER" id="PTHR35010:SF3">
    <property type="entry name" value="BLL4873 PROTEIN"/>
    <property type="match status" value="1"/>
</dbReference>
<dbReference type="Gene3D" id="3.30.450.180">
    <property type="match status" value="1"/>
</dbReference>
<dbReference type="GO" id="GO:0003677">
    <property type="term" value="F:DNA binding"/>
    <property type="evidence" value="ECO:0007669"/>
    <property type="project" value="InterPro"/>
</dbReference>
<feature type="domain" description="HTH cro/C1-type" evidence="1">
    <location>
        <begin position="80"/>
        <end position="160"/>
    </location>
</feature>
<evidence type="ECO:0000259" key="1">
    <source>
        <dbReference type="SMART" id="SM00530"/>
    </source>
</evidence>
<dbReference type="Pfam" id="PF17765">
    <property type="entry name" value="MLTR_LBD"/>
    <property type="match status" value="1"/>
</dbReference>
<dbReference type="CDD" id="cd00093">
    <property type="entry name" value="HTH_XRE"/>
    <property type="match status" value="1"/>
</dbReference>
<dbReference type="EMBL" id="BMQQ01000020">
    <property type="protein sequence ID" value="GGT47776.1"/>
    <property type="molecule type" value="Genomic_DNA"/>
</dbReference>
<dbReference type="InterPro" id="IPR001387">
    <property type="entry name" value="Cro/C1-type_HTH"/>
</dbReference>
<gene>
    <name evidence="2" type="ORF">GCM10014713_47300</name>
</gene>
<evidence type="ECO:0000313" key="3">
    <source>
        <dbReference type="Proteomes" id="UP000619486"/>
    </source>
</evidence>